<accession>A0A3G8H2Z4</accession>
<gene>
    <name evidence="1" type="ORF">EHF44_16445</name>
</gene>
<protein>
    <submittedName>
        <fullName evidence="1">Uncharacterized protein</fullName>
    </submittedName>
</protein>
<name>A0A3G8H2Z4_9BURK</name>
<dbReference type="AlphaFoldDB" id="A0A3G8H2Z4"/>
<proteinExistence type="predicted"/>
<dbReference type="KEGG" id="cpau:EHF44_16445"/>
<evidence type="ECO:0000313" key="2">
    <source>
        <dbReference type="Proteomes" id="UP000270411"/>
    </source>
</evidence>
<dbReference type="OrthoDB" id="9152115at2"/>
<reference evidence="2" key="1">
    <citation type="submission" date="2018-11" db="EMBL/GenBank/DDBJ databases">
        <title>FDA dAtabase for Regulatory Grade micrObial Sequences (FDA-ARGOS): Supporting development and validation of Infectious Disease Dx tests.</title>
        <authorList>
            <person name="Goldberg B."/>
            <person name="Campos J."/>
            <person name="Tallon L."/>
            <person name="Sadzewicz L."/>
            <person name="Zhao X."/>
            <person name="Vavikolanu K."/>
            <person name="Mehta A."/>
            <person name="Aluvathingal J."/>
            <person name="Nadendla S."/>
            <person name="Geyer C."/>
            <person name="Nandy P."/>
            <person name="Yan Y."/>
            <person name="Sichtig H."/>
        </authorList>
    </citation>
    <scope>NUCLEOTIDE SEQUENCE [LARGE SCALE GENOMIC DNA]</scope>
    <source>
        <strain evidence="2">FDAARGOS_614</strain>
    </source>
</reference>
<dbReference type="RefSeq" id="WP_124684635.1">
    <property type="nucleotide sequence ID" value="NZ_CP033969.1"/>
</dbReference>
<sequence>MKAGRCIEVLNPYDWMPPYGENGVSLVNQGLDLVISIGFDGPEGLPNHKELLFTHAPFFCKSSFPGPGMLVLDPARTIDPELLGALVEYPESEAAVVWSDHFGGLWKMKHYRIAFLSENLMIEVIANNVILRSAAESSNL</sequence>
<dbReference type="Proteomes" id="UP000270411">
    <property type="component" value="Chromosome 1"/>
</dbReference>
<dbReference type="EMBL" id="CP033969">
    <property type="protein sequence ID" value="AZG14881.1"/>
    <property type="molecule type" value="Genomic_DNA"/>
</dbReference>
<organism evidence="1 2">
    <name type="scientific">Cupriavidus pauculus</name>
    <dbReference type="NCBI Taxonomy" id="82633"/>
    <lineage>
        <taxon>Bacteria</taxon>
        <taxon>Pseudomonadati</taxon>
        <taxon>Pseudomonadota</taxon>
        <taxon>Betaproteobacteria</taxon>
        <taxon>Burkholderiales</taxon>
        <taxon>Burkholderiaceae</taxon>
        <taxon>Cupriavidus</taxon>
    </lineage>
</organism>
<evidence type="ECO:0000313" key="1">
    <source>
        <dbReference type="EMBL" id="AZG14881.1"/>
    </source>
</evidence>